<dbReference type="Gene3D" id="1.20.1440.60">
    <property type="entry name" value="23S rRNA-intervening sequence"/>
    <property type="match status" value="1"/>
</dbReference>
<name>W0REV6_9BACT</name>
<protein>
    <submittedName>
        <fullName evidence="1">CHP02436-containing protein</fullName>
    </submittedName>
</protein>
<dbReference type="Pfam" id="PF05635">
    <property type="entry name" value="23S_rRNA_IVP"/>
    <property type="match status" value="1"/>
</dbReference>
<sequence>MIDGDDSWRSFRGLRVWQEAIALSKEVRGFARQLPRCELSLAAQLRGSARSIHAHIAEGSGRATRADYLRFLYFSRGSLQELESDIEELADSDLATPAQIASLGTRICHTGRLLLALIARLEQPPDT</sequence>
<dbReference type="InterPro" id="IPR036583">
    <property type="entry name" value="23S_rRNA_IVS_sf"/>
</dbReference>
<dbReference type="AlphaFoldDB" id="W0REV6"/>
<dbReference type="SUPFAM" id="SSF158446">
    <property type="entry name" value="IVS-encoded protein-like"/>
    <property type="match status" value="1"/>
</dbReference>
<dbReference type="RefSeq" id="WP_148306250.1">
    <property type="nucleotide sequence ID" value="NZ_CP007128.1"/>
</dbReference>
<dbReference type="HOGENOM" id="CLU_129874_0_3_0"/>
<dbReference type="Proteomes" id="UP000019151">
    <property type="component" value="Chromosome"/>
</dbReference>
<dbReference type="PANTHER" id="PTHR38471">
    <property type="entry name" value="FOUR HELIX BUNDLE PROTEIN"/>
    <property type="match status" value="1"/>
</dbReference>
<dbReference type="InParanoid" id="W0REV6"/>
<dbReference type="PANTHER" id="PTHR38471:SF2">
    <property type="entry name" value="FOUR HELIX BUNDLE PROTEIN"/>
    <property type="match status" value="1"/>
</dbReference>
<organism evidence="1 2">
    <name type="scientific">Gemmatirosa kalamazoonensis</name>
    <dbReference type="NCBI Taxonomy" id="861299"/>
    <lineage>
        <taxon>Bacteria</taxon>
        <taxon>Pseudomonadati</taxon>
        <taxon>Gemmatimonadota</taxon>
        <taxon>Gemmatimonadia</taxon>
        <taxon>Gemmatimonadales</taxon>
        <taxon>Gemmatimonadaceae</taxon>
        <taxon>Gemmatirosa</taxon>
    </lineage>
</organism>
<dbReference type="EMBL" id="CP007128">
    <property type="protein sequence ID" value="AHG89634.1"/>
    <property type="molecule type" value="Genomic_DNA"/>
</dbReference>
<gene>
    <name evidence="1" type="ORF">J421_2097</name>
</gene>
<evidence type="ECO:0000313" key="2">
    <source>
        <dbReference type="Proteomes" id="UP000019151"/>
    </source>
</evidence>
<dbReference type="KEGG" id="gba:J421_2097"/>
<evidence type="ECO:0000313" key="1">
    <source>
        <dbReference type="EMBL" id="AHG89634.1"/>
    </source>
</evidence>
<dbReference type="OrthoDB" id="160990at2"/>
<accession>W0REV6</accession>
<dbReference type="NCBIfam" id="TIGR02436">
    <property type="entry name" value="four helix bundle protein"/>
    <property type="match status" value="1"/>
</dbReference>
<proteinExistence type="predicted"/>
<keyword evidence="2" id="KW-1185">Reference proteome</keyword>
<reference evidence="1 2" key="1">
    <citation type="journal article" date="2014" name="Genome Announc.">
        <title>Genome Sequence and Methylome of Soil Bacterium Gemmatirosa kalamazoonensis KBS708T, a Member of the Rarely Cultivated Gemmatimonadetes Phylum.</title>
        <authorList>
            <person name="Debruyn J.M."/>
            <person name="Radosevich M."/>
            <person name="Wommack K.E."/>
            <person name="Polson S.W."/>
            <person name="Hauser L.J."/>
            <person name="Fawaz M.N."/>
            <person name="Korlach J."/>
            <person name="Tsai Y.C."/>
        </authorList>
    </citation>
    <scope>NUCLEOTIDE SEQUENCE [LARGE SCALE GENOMIC DNA]</scope>
    <source>
        <strain evidence="1 2">KBS708</strain>
    </source>
</reference>
<dbReference type="STRING" id="861299.J421_2097"/>
<dbReference type="InterPro" id="IPR012657">
    <property type="entry name" value="23S_rRNA-intervening_sequence"/>
</dbReference>